<accession>A0A7D9JGS1</accession>
<feature type="region of interest" description="Disordered" evidence="8">
    <location>
        <begin position="265"/>
        <end position="331"/>
    </location>
</feature>
<evidence type="ECO:0000313" key="10">
    <source>
        <dbReference type="Proteomes" id="UP001152795"/>
    </source>
</evidence>
<feature type="compositionally biased region" description="Basic residues" evidence="8">
    <location>
        <begin position="655"/>
        <end position="667"/>
    </location>
</feature>
<feature type="compositionally biased region" description="Polar residues" evidence="8">
    <location>
        <begin position="946"/>
        <end position="957"/>
    </location>
</feature>
<dbReference type="Pfam" id="PF01822">
    <property type="entry name" value="WSC"/>
    <property type="match status" value="2"/>
</dbReference>
<dbReference type="InterPro" id="IPR003582">
    <property type="entry name" value="ShKT_dom"/>
</dbReference>
<feature type="region of interest" description="Disordered" evidence="8">
    <location>
        <begin position="457"/>
        <end position="502"/>
    </location>
</feature>
<feature type="compositionally biased region" description="Polar residues" evidence="8">
    <location>
        <begin position="997"/>
        <end position="1006"/>
    </location>
</feature>
<comment type="subcellular location">
    <subcellularLocation>
        <location evidence="1">Membrane</location>
        <topology evidence="1">Single-pass membrane protein</topology>
    </subcellularLocation>
</comment>
<feature type="compositionally biased region" description="Polar residues" evidence="8">
    <location>
        <begin position="573"/>
        <end position="582"/>
    </location>
</feature>
<dbReference type="Proteomes" id="UP001152795">
    <property type="component" value="Unassembled WGS sequence"/>
</dbReference>
<feature type="compositionally biased region" description="Basic and acidic residues" evidence="8">
    <location>
        <begin position="935"/>
        <end position="945"/>
    </location>
</feature>
<gene>
    <name evidence="9" type="ORF">PACLA_8A024048</name>
</gene>
<feature type="compositionally biased region" description="Polar residues" evidence="8">
    <location>
        <begin position="866"/>
        <end position="891"/>
    </location>
</feature>
<evidence type="ECO:0000256" key="6">
    <source>
        <dbReference type="ARBA" id="ARBA00023180"/>
    </source>
</evidence>
<feature type="region of interest" description="Disordered" evidence="8">
    <location>
        <begin position="813"/>
        <end position="840"/>
    </location>
</feature>
<feature type="compositionally biased region" description="Basic and acidic residues" evidence="8">
    <location>
        <begin position="1083"/>
        <end position="1107"/>
    </location>
</feature>
<keyword evidence="3" id="KW-0732">Signal</keyword>
<evidence type="ECO:0000256" key="8">
    <source>
        <dbReference type="SAM" id="MobiDB-lite"/>
    </source>
</evidence>
<dbReference type="PROSITE" id="PS51670">
    <property type="entry name" value="SHKT"/>
    <property type="match status" value="1"/>
</dbReference>
<dbReference type="PROSITE" id="PS51212">
    <property type="entry name" value="WSC"/>
    <property type="match status" value="2"/>
</dbReference>
<dbReference type="InterPro" id="IPR002889">
    <property type="entry name" value="WSC_carb-bd"/>
</dbReference>
<dbReference type="InterPro" id="IPR051836">
    <property type="entry name" value="Kremen_rcpt"/>
</dbReference>
<feature type="compositionally biased region" description="Low complexity" evidence="8">
    <location>
        <begin position="298"/>
        <end position="320"/>
    </location>
</feature>
<feature type="compositionally biased region" description="Basic and acidic residues" evidence="8">
    <location>
        <begin position="1027"/>
        <end position="1060"/>
    </location>
</feature>
<sequence>MSLSKIDRQQQTYGSFTNEVIVDDVPDVSELTGGARVLARRPRSTSFEPGFVNGSIEGLPVNDTFLVNYDSGDSIARNIQDIRIAVKPRSCMNEKGIYIGCFENVVNNFLTNYYPVNPTDVATCNWACFTRGFRFAGLQNGTWCFCGNHVNDSLKVDDNDCNIACRDSREDVCGGYQRMTVYWTGADYDDNSTSDVSEFADAAGQVTSDQDLLKLESSGKSACADVYDSAQCNTWADQSKCIESPDWMIANCKKSCYACDYDDHGSDTNDKPDPSPQKYTPVTSSSPQSQPNMYQPGYQTSSSYAQNSYSTSQDSSQSSSKKSDHPVLDNTSNTPGYLGCFRDTPTSHDLEYLADIRPLSIRACITKCKSIRFPYAGVQSSSSCYCGLHYGKYGQLEHEDCNTPCEADASEMCGGVYKNSLYHTGFPVKFKSAENALTRKNLPSLAVNNMDSGRAYPLNPSYNYPSQNPQTSYPQQNRGYTPPVYPPPASRYTSGYPQTSNTRTNAYQSAYNYNNQASSPVQSGTTNADTRNFSPADSSSYRWRETYAKLRQQEQNRYSIPSLRNLKRISKLPGNSWSNIRANSKKRLYPRKDKTKDSSKLQNLGNNAKTLKETKETSTKSGSRSSSYSQSLYNQFMSQIYKNSQGTNSGGDKKVLRKSTKRRHKQSGKPGVFLRKKASKKNSFLAFLPHEVTENESLLQNVYNMLSVMLKNLRKHKKSSMKNLKKYLKFSESNEENSKFTRKTPLHVSDHEKSADRSKKPAERKVEGTKTHKSEKFGGKRVELAPLQHREMAKNHSSVGQKQLSKPEEISNASMQPMTYTPRDDQTMTNGNSADNHPISNRAKSAVNLNNENAQSFTNIVQTHHNDVGESSQSQTRKNVSSNSPQIQTKLSGVHRNLSEVVPKSKEGKVLEHQANLTRIQETTSYKLQLPKFGDTFEHSKKPESSFRNQLRKNASLDQEDVRKTVPPKTKYTKGISKKLNKKELPSFKTGGKASVNLDQQKTRSQTNEDDTVEKSDDEMISSIVDLLEKEKTIRTMKNSRDDQRKQNDSETEQHENEEKRKKRHNKKRKKEKHERKHKVRTGKHDKENITKRIYKKDHLGRARADGEASDDDDDHDDENNLMQEDENFRENNGSNDE</sequence>
<dbReference type="AlphaFoldDB" id="A0A7D9JGS1"/>
<keyword evidence="6" id="KW-0325">Glycoprotein</keyword>
<keyword evidence="10" id="KW-1185">Reference proteome</keyword>
<keyword evidence="4" id="KW-1133">Transmembrane helix</keyword>
<feature type="compositionally biased region" description="Polar residues" evidence="8">
    <location>
        <begin position="520"/>
        <end position="539"/>
    </location>
</feature>
<feature type="region of interest" description="Disordered" evidence="8">
    <location>
        <begin position="573"/>
        <end position="628"/>
    </location>
</feature>
<keyword evidence="5" id="KW-0472">Membrane</keyword>
<dbReference type="PANTHER" id="PTHR24269:SF16">
    <property type="entry name" value="PROTEIN SLG1"/>
    <property type="match status" value="1"/>
</dbReference>
<evidence type="ECO:0000256" key="5">
    <source>
        <dbReference type="ARBA" id="ARBA00023136"/>
    </source>
</evidence>
<feature type="region of interest" description="Disordered" evidence="8">
    <location>
        <begin position="642"/>
        <end position="675"/>
    </location>
</feature>
<dbReference type="GO" id="GO:0005886">
    <property type="term" value="C:plasma membrane"/>
    <property type="evidence" value="ECO:0007669"/>
    <property type="project" value="TreeGrafter"/>
</dbReference>
<feature type="compositionally biased region" description="Polar residues" evidence="8">
    <location>
        <begin position="491"/>
        <end position="502"/>
    </location>
</feature>
<evidence type="ECO:0000256" key="3">
    <source>
        <dbReference type="ARBA" id="ARBA00022729"/>
    </source>
</evidence>
<evidence type="ECO:0000256" key="1">
    <source>
        <dbReference type="ARBA" id="ARBA00004167"/>
    </source>
</evidence>
<feature type="compositionally biased region" description="Basic and acidic residues" evidence="8">
    <location>
        <begin position="590"/>
        <end position="599"/>
    </location>
</feature>
<dbReference type="SMART" id="SM00254">
    <property type="entry name" value="ShKT"/>
    <property type="match status" value="1"/>
</dbReference>
<feature type="region of interest" description="Disordered" evidence="8">
    <location>
        <begin position="866"/>
        <end position="893"/>
    </location>
</feature>
<dbReference type="OrthoDB" id="5985073at2759"/>
<comment type="caution">
    <text evidence="9">The sequence shown here is derived from an EMBL/GenBank/DDBJ whole genome shotgun (WGS) entry which is preliminary data.</text>
</comment>
<evidence type="ECO:0000313" key="9">
    <source>
        <dbReference type="EMBL" id="CAB4029467.1"/>
    </source>
</evidence>
<name>A0A7D9JGS1_PARCT</name>
<feature type="compositionally biased region" description="Acidic residues" evidence="8">
    <location>
        <begin position="1108"/>
        <end position="1128"/>
    </location>
</feature>
<feature type="compositionally biased region" description="Polar residues" evidence="8">
    <location>
        <begin position="827"/>
        <end position="840"/>
    </location>
</feature>
<protein>
    <submittedName>
        <fullName evidence="9">Uncharacterized protein</fullName>
    </submittedName>
</protein>
<feature type="compositionally biased region" description="Basic residues" evidence="8">
    <location>
        <begin position="1061"/>
        <end position="1082"/>
    </location>
</feature>
<comment type="caution">
    <text evidence="7">Lacks conserved residue(s) required for the propagation of feature annotation.</text>
</comment>
<keyword evidence="2" id="KW-0812">Transmembrane</keyword>
<feature type="compositionally biased region" description="Low complexity" evidence="8">
    <location>
        <begin position="619"/>
        <end position="628"/>
    </location>
</feature>
<feature type="region of interest" description="Disordered" evidence="8">
    <location>
        <begin position="935"/>
        <end position="1138"/>
    </location>
</feature>
<feature type="compositionally biased region" description="Polar residues" evidence="8">
    <location>
        <begin position="460"/>
        <end position="479"/>
    </location>
</feature>
<dbReference type="EMBL" id="CACRXK020016190">
    <property type="protein sequence ID" value="CAB4029467.1"/>
    <property type="molecule type" value="Genomic_DNA"/>
</dbReference>
<evidence type="ECO:0000256" key="4">
    <source>
        <dbReference type="ARBA" id="ARBA00022989"/>
    </source>
</evidence>
<proteinExistence type="predicted"/>
<evidence type="ECO:0000256" key="7">
    <source>
        <dbReference type="PROSITE-ProRule" id="PRU01005"/>
    </source>
</evidence>
<feature type="compositionally biased region" description="Basic and acidic residues" evidence="8">
    <location>
        <begin position="748"/>
        <end position="780"/>
    </location>
</feature>
<reference evidence="9" key="1">
    <citation type="submission" date="2020-04" db="EMBL/GenBank/DDBJ databases">
        <authorList>
            <person name="Alioto T."/>
            <person name="Alioto T."/>
            <person name="Gomez Garrido J."/>
        </authorList>
    </citation>
    <scope>NUCLEOTIDE SEQUENCE</scope>
    <source>
        <strain evidence="9">A484AB</strain>
    </source>
</reference>
<organism evidence="9 10">
    <name type="scientific">Paramuricea clavata</name>
    <name type="common">Red gorgonian</name>
    <name type="synonym">Violescent sea-whip</name>
    <dbReference type="NCBI Taxonomy" id="317549"/>
    <lineage>
        <taxon>Eukaryota</taxon>
        <taxon>Metazoa</taxon>
        <taxon>Cnidaria</taxon>
        <taxon>Anthozoa</taxon>
        <taxon>Octocorallia</taxon>
        <taxon>Malacalcyonacea</taxon>
        <taxon>Plexauridae</taxon>
        <taxon>Paramuricea</taxon>
    </lineage>
</organism>
<evidence type="ECO:0000256" key="2">
    <source>
        <dbReference type="ARBA" id="ARBA00022692"/>
    </source>
</evidence>
<feature type="compositionally biased region" description="Acidic residues" evidence="8">
    <location>
        <begin position="1008"/>
        <end position="1020"/>
    </location>
</feature>
<feature type="region of interest" description="Disordered" evidence="8">
    <location>
        <begin position="515"/>
        <end position="539"/>
    </location>
</feature>
<dbReference type="SMART" id="SM00321">
    <property type="entry name" value="WSC"/>
    <property type="match status" value="2"/>
</dbReference>
<feature type="region of interest" description="Disordered" evidence="8">
    <location>
        <begin position="731"/>
        <end position="780"/>
    </location>
</feature>
<dbReference type="PANTHER" id="PTHR24269">
    <property type="entry name" value="KREMEN PROTEIN"/>
    <property type="match status" value="1"/>
</dbReference>